<feature type="region of interest" description="Disordered" evidence="1">
    <location>
        <begin position="325"/>
        <end position="346"/>
    </location>
</feature>
<feature type="region of interest" description="Disordered" evidence="1">
    <location>
        <begin position="164"/>
        <end position="211"/>
    </location>
</feature>
<reference evidence="2 3" key="1">
    <citation type="journal article" date="2019" name="Nat. Ecol. Evol.">
        <title>Megaphylogeny resolves global patterns of mushroom evolution.</title>
        <authorList>
            <person name="Varga T."/>
            <person name="Krizsan K."/>
            <person name="Foldi C."/>
            <person name="Dima B."/>
            <person name="Sanchez-Garcia M."/>
            <person name="Sanchez-Ramirez S."/>
            <person name="Szollosi G.J."/>
            <person name="Szarkandi J.G."/>
            <person name="Papp V."/>
            <person name="Albert L."/>
            <person name="Andreopoulos W."/>
            <person name="Angelini C."/>
            <person name="Antonin V."/>
            <person name="Barry K.W."/>
            <person name="Bougher N.L."/>
            <person name="Buchanan P."/>
            <person name="Buyck B."/>
            <person name="Bense V."/>
            <person name="Catcheside P."/>
            <person name="Chovatia M."/>
            <person name="Cooper J."/>
            <person name="Damon W."/>
            <person name="Desjardin D."/>
            <person name="Finy P."/>
            <person name="Geml J."/>
            <person name="Haridas S."/>
            <person name="Hughes K."/>
            <person name="Justo A."/>
            <person name="Karasinski D."/>
            <person name="Kautmanova I."/>
            <person name="Kiss B."/>
            <person name="Kocsube S."/>
            <person name="Kotiranta H."/>
            <person name="LaButti K.M."/>
            <person name="Lechner B.E."/>
            <person name="Liimatainen K."/>
            <person name="Lipzen A."/>
            <person name="Lukacs Z."/>
            <person name="Mihaltcheva S."/>
            <person name="Morgado L.N."/>
            <person name="Niskanen T."/>
            <person name="Noordeloos M.E."/>
            <person name="Ohm R.A."/>
            <person name="Ortiz-Santana B."/>
            <person name="Ovrebo C."/>
            <person name="Racz N."/>
            <person name="Riley R."/>
            <person name="Savchenko A."/>
            <person name="Shiryaev A."/>
            <person name="Soop K."/>
            <person name="Spirin V."/>
            <person name="Szebenyi C."/>
            <person name="Tomsovsky M."/>
            <person name="Tulloss R.E."/>
            <person name="Uehling J."/>
            <person name="Grigoriev I.V."/>
            <person name="Vagvolgyi C."/>
            <person name="Papp T."/>
            <person name="Martin F.M."/>
            <person name="Miettinen O."/>
            <person name="Hibbett D.S."/>
            <person name="Nagy L.G."/>
        </authorList>
    </citation>
    <scope>NUCLEOTIDE SEQUENCE [LARGE SCALE GENOMIC DNA]</scope>
    <source>
        <strain evidence="2 3">CBS 121175</strain>
    </source>
</reference>
<proteinExistence type="predicted"/>
<dbReference type="AlphaFoldDB" id="A0A5C3K8Z3"/>
<feature type="compositionally biased region" description="Polar residues" evidence="1">
    <location>
        <begin position="75"/>
        <end position="92"/>
    </location>
</feature>
<evidence type="ECO:0000313" key="3">
    <source>
        <dbReference type="Proteomes" id="UP000307440"/>
    </source>
</evidence>
<gene>
    <name evidence="2" type="ORF">FA15DRAFT_662093</name>
</gene>
<dbReference type="OrthoDB" id="3070163at2759"/>
<dbReference type="Proteomes" id="UP000307440">
    <property type="component" value="Unassembled WGS sequence"/>
</dbReference>
<accession>A0A5C3K8Z3</accession>
<name>A0A5C3K8Z3_COPMA</name>
<organism evidence="2 3">
    <name type="scientific">Coprinopsis marcescibilis</name>
    <name type="common">Agaric fungus</name>
    <name type="synonym">Psathyrella marcescibilis</name>
    <dbReference type="NCBI Taxonomy" id="230819"/>
    <lineage>
        <taxon>Eukaryota</taxon>
        <taxon>Fungi</taxon>
        <taxon>Dikarya</taxon>
        <taxon>Basidiomycota</taxon>
        <taxon>Agaricomycotina</taxon>
        <taxon>Agaricomycetes</taxon>
        <taxon>Agaricomycetidae</taxon>
        <taxon>Agaricales</taxon>
        <taxon>Agaricineae</taxon>
        <taxon>Psathyrellaceae</taxon>
        <taxon>Coprinopsis</taxon>
    </lineage>
</organism>
<keyword evidence="3" id="KW-1185">Reference proteome</keyword>
<feature type="region of interest" description="Disordered" evidence="1">
    <location>
        <begin position="1"/>
        <end position="92"/>
    </location>
</feature>
<dbReference type="EMBL" id="ML210763">
    <property type="protein sequence ID" value="TFK16515.1"/>
    <property type="molecule type" value="Genomic_DNA"/>
</dbReference>
<protein>
    <submittedName>
        <fullName evidence="2">Uncharacterized protein</fullName>
    </submittedName>
</protein>
<feature type="region of interest" description="Disordered" evidence="1">
    <location>
        <begin position="260"/>
        <end position="283"/>
    </location>
</feature>
<evidence type="ECO:0000256" key="1">
    <source>
        <dbReference type="SAM" id="MobiDB-lite"/>
    </source>
</evidence>
<feature type="compositionally biased region" description="Polar residues" evidence="1">
    <location>
        <begin position="164"/>
        <end position="176"/>
    </location>
</feature>
<sequence>MTVAPDPLANEHPAPAQNNVPGDTIPLQPKENEDKPKAPTRSKKTTAKSVPAKRMQKNTKANNMASPVEPASPTCRPTETSGNTEDPTTTNPLVAIQTEPPAIQETKAAQNKHLQQEKQVAAEDLFKLMVERDQATQRANAQPQSVDDIEEDVPLTTNNAALADSNLHNPFNSHSGESFDFASIKDTSSSEEEDVDTAANKPDRVESPSVTQDELIRNLQAKIAELEQACGPVKGRTPAKKTSTRESTQVAAQLRPALKLPGPTLKTAPKKSVRVNPTSHSPACDLTNEEVVEIRPAMPPLPLPVRSNKANTDSDPQAAVVQCPVPQGRATGPTSRKPAANTPGCKIPVQKPAQLTCVKQIKAKATIQSTGSATVEKAPLTGLTSNSVRLKDLPDFVKQFSQWNHAFNIVSEVYPSSGYVVKSSEDPIQLMAIKHLTACWNAIGDKAIENIQDIVTSFSTIQEAHNWLLWAKRQTGPLFFEYPTPAHCVVPPGAPGFILVRTMMLVLKGSVRSFDTIPVGLYALAMAALERAVRCVNASGVADKKTSPFSQATWGAAVNGYMVGLDGVTMEQWDEITASCNEVLSILCGEEENANGEDEDDIRVNIFNFPSPSNVKRL</sequence>
<evidence type="ECO:0000313" key="2">
    <source>
        <dbReference type="EMBL" id="TFK16515.1"/>
    </source>
</evidence>